<gene>
    <name evidence="2" type="ORF">OCK74_27585</name>
</gene>
<feature type="chain" id="PRO_5040949703" evidence="1">
    <location>
        <begin position="20"/>
        <end position="65"/>
    </location>
</feature>
<keyword evidence="1" id="KW-0732">Signal</keyword>
<name>A0A9X2XQ41_9BACT</name>
<proteinExistence type="predicted"/>
<accession>A0A9X2XQ41</accession>
<feature type="non-terminal residue" evidence="2">
    <location>
        <position position="65"/>
    </location>
</feature>
<feature type="signal peptide" evidence="1">
    <location>
        <begin position="1"/>
        <end position="19"/>
    </location>
</feature>
<evidence type="ECO:0000313" key="2">
    <source>
        <dbReference type="EMBL" id="MCU7552913.1"/>
    </source>
</evidence>
<evidence type="ECO:0000313" key="3">
    <source>
        <dbReference type="Proteomes" id="UP001155483"/>
    </source>
</evidence>
<dbReference type="AlphaFoldDB" id="A0A9X2XQ41"/>
<dbReference type="RefSeq" id="WP_279300347.1">
    <property type="nucleotide sequence ID" value="NZ_JAOTIF010000056.1"/>
</dbReference>
<sequence length="65" mass="7114">MKLKLFVCLSLLFIFVACSSTKVIKLSPAEGASKEFGYGHGHAKYTNDDSSYAAYARKLGMDSFV</sequence>
<evidence type="ECO:0000256" key="1">
    <source>
        <dbReference type="SAM" id="SignalP"/>
    </source>
</evidence>
<dbReference type="EMBL" id="JAOTIF010000056">
    <property type="protein sequence ID" value="MCU7552913.1"/>
    <property type="molecule type" value="Genomic_DNA"/>
</dbReference>
<dbReference type="Proteomes" id="UP001155483">
    <property type="component" value="Unassembled WGS sequence"/>
</dbReference>
<dbReference type="PROSITE" id="PS51257">
    <property type="entry name" value="PROKAR_LIPOPROTEIN"/>
    <property type="match status" value="1"/>
</dbReference>
<reference evidence="2" key="2">
    <citation type="submission" date="2023-04" db="EMBL/GenBank/DDBJ databases">
        <title>Paracnuella aquatica gen. nov., sp. nov., a member of the family Chitinophagaceae isolated from a hot spring.</title>
        <authorList>
            <person name="Wang C."/>
        </authorList>
    </citation>
    <scope>NUCLEOTIDE SEQUENCE</scope>
    <source>
        <strain evidence="2">LB-8</strain>
    </source>
</reference>
<keyword evidence="3" id="KW-1185">Reference proteome</keyword>
<organism evidence="2 3">
    <name type="scientific">Paraflavisolibacter caeni</name>
    <dbReference type="NCBI Taxonomy" id="2982496"/>
    <lineage>
        <taxon>Bacteria</taxon>
        <taxon>Pseudomonadati</taxon>
        <taxon>Bacteroidota</taxon>
        <taxon>Chitinophagia</taxon>
        <taxon>Chitinophagales</taxon>
        <taxon>Chitinophagaceae</taxon>
        <taxon>Paraflavisolibacter</taxon>
    </lineage>
</organism>
<protein>
    <submittedName>
        <fullName evidence="2">Uncharacterized protein</fullName>
    </submittedName>
</protein>
<reference evidence="2" key="1">
    <citation type="submission" date="2022-09" db="EMBL/GenBank/DDBJ databases">
        <authorList>
            <person name="Yuan C."/>
            <person name="Ke Z."/>
        </authorList>
    </citation>
    <scope>NUCLEOTIDE SEQUENCE</scope>
    <source>
        <strain evidence="2">LB-8</strain>
    </source>
</reference>
<comment type="caution">
    <text evidence="2">The sequence shown here is derived from an EMBL/GenBank/DDBJ whole genome shotgun (WGS) entry which is preliminary data.</text>
</comment>